<keyword evidence="2" id="KW-0472">Membrane</keyword>
<dbReference type="Proteomes" id="UP000281553">
    <property type="component" value="Unassembled WGS sequence"/>
</dbReference>
<protein>
    <submittedName>
        <fullName evidence="3">Uncharacterized protein</fullName>
    </submittedName>
</protein>
<evidence type="ECO:0000256" key="2">
    <source>
        <dbReference type="SAM" id="Phobius"/>
    </source>
</evidence>
<proteinExistence type="predicted"/>
<keyword evidence="2" id="KW-1133">Transmembrane helix</keyword>
<dbReference type="EMBL" id="UYRU01079868">
    <property type="protein sequence ID" value="VDN30538.1"/>
    <property type="molecule type" value="Genomic_DNA"/>
</dbReference>
<evidence type="ECO:0000256" key="1">
    <source>
        <dbReference type="SAM" id="MobiDB-lite"/>
    </source>
</evidence>
<feature type="region of interest" description="Disordered" evidence="1">
    <location>
        <begin position="55"/>
        <end position="104"/>
    </location>
</feature>
<dbReference type="AlphaFoldDB" id="A0A3P7N5G8"/>
<feature type="transmembrane region" description="Helical" evidence="2">
    <location>
        <begin position="152"/>
        <end position="175"/>
    </location>
</feature>
<evidence type="ECO:0000313" key="4">
    <source>
        <dbReference type="Proteomes" id="UP000281553"/>
    </source>
</evidence>
<dbReference type="OrthoDB" id="6284559at2759"/>
<keyword evidence="2" id="KW-0812">Transmembrane</keyword>
<gene>
    <name evidence="3" type="ORF">DILT_LOCUS15554</name>
</gene>
<accession>A0A3P7N5G8</accession>
<evidence type="ECO:0000313" key="3">
    <source>
        <dbReference type="EMBL" id="VDN30538.1"/>
    </source>
</evidence>
<feature type="compositionally biased region" description="Basic residues" evidence="1">
    <location>
        <begin position="62"/>
        <end position="78"/>
    </location>
</feature>
<keyword evidence="4" id="KW-1185">Reference proteome</keyword>
<name>A0A3P7N5G8_DIBLA</name>
<organism evidence="3 4">
    <name type="scientific">Dibothriocephalus latus</name>
    <name type="common">Fish tapeworm</name>
    <name type="synonym">Diphyllobothrium latum</name>
    <dbReference type="NCBI Taxonomy" id="60516"/>
    <lineage>
        <taxon>Eukaryota</taxon>
        <taxon>Metazoa</taxon>
        <taxon>Spiralia</taxon>
        <taxon>Lophotrochozoa</taxon>
        <taxon>Platyhelminthes</taxon>
        <taxon>Cestoda</taxon>
        <taxon>Eucestoda</taxon>
        <taxon>Diphyllobothriidea</taxon>
        <taxon>Diphyllobothriidae</taxon>
        <taxon>Dibothriocephalus</taxon>
    </lineage>
</organism>
<reference evidence="3 4" key="1">
    <citation type="submission" date="2018-11" db="EMBL/GenBank/DDBJ databases">
        <authorList>
            <consortium name="Pathogen Informatics"/>
        </authorList>
    </citation>
    <scope>NUCLEOTIDE SEQUENCE [LARGE SCALE GENOMIC DNA]</scope>
</reference>
<sequence>MCETNDSLPVGARVWPPCDSSAASDIDEVWDDSELLAHYEEVELQVRAQVEAFRAGRAAAPSRRRRKNHTNRTKRKEKPKLEMPGSPLGDINTASSSSCPLDEQQAADPTAAASGLSPVYPWILPSVELPSEFLTLQQSAYTSQCCRLSAKIYFSVGFGLVIVCGSVDLPCLYIFEKIVVPL</sequence>